<evidence type="ECO:0000256" key="5">
    <source>
        <dbReference type="ARBA" id="ARBA00022801"/>
    </source>
</evidence>
<comment type="catalytic activity">
    <reaction evidence="7">
        <text>Endonucleolytic cleavage of RNA, removing 5'-extranucleotides from tRNA precursor.</text>
        <dbReference type="EC" id="3.1.26.5"/>
    </reaction>
</comment>
<dbReference type="GO" id="GO:0000049">
    <property type="term" value="F:tRNA binding"/>
    <property type="evidence" value="ECO:0007669"/>
    <property type="project" value="UniProtKB-UniRule"/>
</dbReference>
<dbReference type="PANTHER" id="PTHR33992:SF1">
    <property type="entry name" value="RIBONUCLEASE P PROTEIN COMPONENT"/>
    <property type="match status" value="1"/>
</dbReference>
<dbReference type="Pfam" id="PF00825">
    <property type="entry name" value="Ribonuclease_P"/>
    <property type="match status" value="1"/>
</dbReference>
<keyword evidence="6 7" id="KW-0694">RNA-binding</keyword>
<dbReference type="InterPro" id="IPR014721">
    <property type="entry name" value="Ribsml_uS5_D2-typ_fold_subgr"/>
</dbReference>
<dbReference type="Gene3D" id="3.30.230.10">
    <property type="match status" value="1"/>
</dbReference>
<keyword evidence="4 7" id="KW-0255">Endonuclease</keyword>
<gene>
    <name evidence="7" type="primary">rnpA</name>
    <name evidence="9" type="ORF">B2M26_04780</name>
</gene>
<name>A0A1V4EV68_9BACL</name>
<dbReference type="InterPro" id="IPR020539">
    <property type="entry name" value="RNase_P_CS"/>
</dbReference>
<dbReference type="Proteomes" id="UP000190229">
    <property type="component" value="Unassembled WGS sequence"/>
</dbReference>
<keyword evidence="5 7" id="KW-0378">Hydrolase</keyword>
<dbReference type="AlphaFoldDB" id="A0A1V4EV68"/>
<reference evidence="9 10" key="1">
    <citation type="submission" date="2017-02" db="EMBL/GenBank/DDBJ databases">
        <title>Draft genome of Acidibacillus ferrooxidans Huett2.</title>
        <authorList>
            <person name="Schopf S."/>
        </authorList>
    </citation>
    <scope>NUCLEOTIDE SEQUENCE [LARGE SCALE GENOMIC DNA]</scope>
    <source>
        <strain evidence="9 10">Huett2</strain>
    </source>
</reference>
<dbReference type="InterPro" id="IPR020568">
    <property type="entry name" value="Ribosomal_Su5_D2-typ_SF"/>
</dbReference>
<comment type="similarity">
    <text evidence="7">Belongs to the RnpA family.</text>
</comment>
<evidence type="ECO:0000256" key="7">
    <source>
        <dbReference type="HAMAP-Rule" id="MF_00227"/>
    </source>
</evidence>
<evidence type="ECO:0000256" key="1">
    <source>
        <dbReference type="ARBA" id="ARBA00002663"/>
    </source>
</evidence>
<evidence type="ECO:0000256" key="8">
    <source>
        <dbReference type="NCBIfam" id="TIGR00188"/>
    </source>
</evidence>
<dbReference type="SUPFAM" id="SSF54211">
    <property type="entry name" value="Ribosomal protein S5 domain 2-like"/>
    <property type="match status" value="1"/>
</dbReference>
<dbReference type="InterPro" id="IPR000100">
    <property type="entry name" value="RNase_P"/>
</dbReference>
<evidence type="ECO:0000256" key="2">
    <source>
        <dbReference type="ARBA" id="ARBA00022694"/>
    </source>
</evidence>
<organism evidence="9 10">
    <name type="scientific">Ferroacidibacillus organovorans</name>
    <dbReference type="NCBI Taxonomy" id="1765683"/>
    <lineage>
        <taxon>Bacteria</taxon>
        <taxon>Bacillati</taxon>
        <taxon>Bacillota</taxon>
        <taxon>Bacilli</taxon>
        <taxon>Bacillales</taxon>
        <taxon>Alicyclobacillaceae</taxon>
        <taxon>Ferroacidibacillus</taxon>
    </lineage>
</organism>
<dbReference type="GO" id="GO:0030677">
    <property type="term" value="C:ribonuclease P complex"/>
    <property type="evidence" value="ECO:0007669"/>
    <property type="project" value="TreeGrafter"/>
</dbReference>
<dbReference type="GO" id="GO:0001682">
    <property type="term" value="P:tRNA 5'-leader removal"/>
    <property type="evidence" value="ECO:0007669"/>
    <property type="project" value="UniProtKB-UniRule"/>
</dbReference>
<dbReference type="EC" id="3.1.26.5" evidence="7 8"/>
<evidence type="ECO:0000313" key="9">
    <source>
        <dbReference type="EMBL" id="OPG16819.1"/>
    </source>
</evidence>
<dbReference type="GO" id="GO:0042781">
    <property type="term" value="F:3'-tRNA processing endoribonuclease activity"/>
    <property type="evidence" value="ECO:0007669"/>
    <property type="project" value="TreeGrafter"/>
</dbReference>
<evidence type="ECO:0000256" key="4">
    <source>
        <dbReference type="ARBA" id="ARBA00022759"/>
    </source>
</evidence>
<evidence type="ECO:0000313" key="10">
    <source>
        <dbReference type="Proteomes" id="UP000190229"/>
    </source>
</evidence>
<evidence type="ECO:0000256" key="6">
    <source>
        <dbReference type="ARBA" id="ARBA00022884"/>
    </source>
</evidence>
<dbReference type="OrthoDB" id="9810867at2"/>
<dbReference type="EMBL" id="MWPS01000013">
    <property type="protein sequence ID" value="OPG16819.1"/>
    <property type="molecule type" value="Genomic_DNA"/>
</dbReference>
<comment type="caution">
    <text evidence="9">The sequence shown here is derived from an EMBL/GenBank/DDBJ whole genome shotgun (WGS) entry which is preliminary data.</text>
</comment>
<dbReference type="GO" id="GO:0004526">
    <property type="term" value="F:ribonuclease P activity"/>
    <property type="evidence" value="ECO:0007669"/>
    <property type="project" value="UniProtKB-UniRule"/>
</dbReference>
<comment type="subunit">
    <text evidence="7">Consists of a catalytic RNA component (M1 or rnpB) and a protein subunit.</text>
</comment>
<sequence>MMMSVLTRMTLRGHRMRSNREFRFVFTRGRSQANKYYVLYVTPKQKSEPSKIGLSVSKKVGNAVIRNRVKRILREILRQRIPRFSEGYDIVIIARKDASAISFRESEAAIDALLKRIKLI</sequence>
<proteinExistence type="inferred from homology"/>
<dbReference type="PANTHER" id="PTHR33992">
    <property type="entry name" value="RIBONUCLEASE P PROTEIN COMPONENT"/>
    <property type="match status" value="1"/>
</dbReference>
<keyword evidence="10" id="KW-1185">Reference proteome</keyword>
<keyword evidence="3 7" id="KW-0540">Nuclease</keyword>
<protein>
    <recommendedName>
        <fullName evidence="7 8">Ribonuclease P protein component</fullName>
        <shortName evidence="7">RNase P protein</shortName>
        <shortName evidence="7">RNaseP protein</shortName>
        <ecNumber evidence="7 8">3.1.26.5</ecNumber>
    </recommendedName>
    <alternativeName>
        <fullName evidence="7">Protein C5</fullName>
    </alternativeName>
</protein>
<keyword evidence="2 7" id="KW-0819">tRNA processing</keyword>
<dbReference type="NCBIfam" id="TIGR00188">
    <property type="entry name" value="rnpA"/>
    <property type="match status" value="1"/>
</dbReference>
<dbReference type="HAMAP" id="MF_00227">
    <property type="entry name" value="RNase_P"/>
    <property type="match status" value="1"/>
</dbReference>
<evidence type="ECO:0000256" key="3">
    <source>
        <dbReference type="ARBA" id="ARBA00022722"/>
    </source>
</evidence>
<comment type="function">
    <text evidence="1 7">RNaseP catalyzes the removal of the 5'-leader sequence from pre-tRNA to produce the mature 5'-terminus. It can also cleave other RNA substrates such as 4.5S RNA. The protein component plays an auxiliary but essential role in vivo by binding to the 5'-leader sequence and broadening the substrate specificity of the ribozyme.</text>
</comment>
<accession>A0A1V4EV68</accession>
<dbReference type="PROSITE" id="PS00648">
    <property type="entry name" value="RIBONUCLEASE_P"/>
    <property type="match status" value="1"/>
</dbReference>